<accession>A0AAQ3Q4A8</accession>
<keyword evidence="2" id="KW-1133">Transmembrane helix</keyword>
<proteinExistence type="predicted"/>
<dbReference type="EMBL" id="CP136891">
    <property type="protein sequence ID" value="WOK97253.1"/>
    <property type="molecule type" value="Genomic_DNA"/>
</dbReference>
<dbReference type="Gene3D" id="3.30.450.50">
    <property type="entry name" value="Longin domain"/>
    <property type="match status" value="1"/>
</dbReference>
<evidence type="ECO:0000313" key="4">
    <source>
        <dbReference type="Proteomes" id="UP001327560"/>
    </source>
</evidence>
<organism evidence="3 4">
    <name type="scientific">Canna indica</name>
    <name type="common">Indian-shot</name>
    <dbReference type="NCBI Taxonomy" id="4628"/>
    <lineage>
        <taxon>Eukaryota</taxon>
        <taxon>Viridiplantae</taxon>
        <taxon>Streptophyta</taxon>
        <taxon>Embryophyta</taxon>
        <taxon>Tracheophyta</taxon>
        <taxon>Spermatophyta</taxon>
        <taxon>Magnoliopsida</taxon>
        <taxon>Liliopsida</taxon>
        <taxon>Zingiberales</taxon>
        <taxon>Cannaceae</taxon>
        <taxon>Canna</taxon>
    </lineage>
</organism>
<dbReference type="SUPFAM" id="SSF64356">
    <property type="entry name" value="SNARE-like"/>
    <property type="match status" value="1"/>
</dbReference>
<dbReference type="InterPro" id="IPR011012">
    <property type="entry name" value="Longin-like_dom_sf"/>
</dbReference>
<reference evidence="3 4" key="1">
    <citation type="submission" date="2023-10" db="EMBL/GenBank/DDBJ databases">
        <title>Chromosome-scale genome assembly provides insights into flower coloration mechanisms of Canna indica.</title>
        <authorList>
            <person name="Li C."/>
        </authorList>
    </citation>
    <scope>NUCLEOTIDE SEQUENCE [LARGE SCALE GENOMIC DNA]</scope>
    <source>
        <tissue evidence="3">Flower</tissue>
    </source>
</reference>
<dbReference type="AlphaFoldDB" id="A0AAQ3Q4A8"/>
<keyword evidence="2" id="KW-0812">Transmembrane</keyword>
<dbReference type="GO" id="GO:0016020">
    <property type="term" value="C:membrane"/>
    <property type="evidence" value="ECO:0007669"/>
    <property type="project" value="InterPro"/>
</dbReference>
<feature type="compositionally biased region" description="Pro residues" evidence="1">
    <location>
        <begin position="146"/>
        <end position="155"/>
    </location>
</feature>
<keyword evidence="4" id="KW-1185">Reference proteome</keyword>
<feature type="region of interest" description="Disordered" evidence="1">
    <location>
        <begin position="138"/>
        <end position="181"/>
    </location>
</feature>
<name>A0AAQ3Q4A8_9LILI</name>
<sequence length="241" mass="26768">MTPVPDPNPILYACVARATTILVELPSDKAGAADDDDHDPHSRLAARCLADAPRFHRHYSHTSGGRIYSFLMDDPLVLFAIADEALVERSRVLLLLRRLEDAFSSAVLRRRSSSDALAHLSLQEEFLPVLRRIVMSIASEDEEPPPPRPCAPPPSASYQPSESDEDRRGKDKKSRKGKSKTVISVVDRDIVDSDPGNGGSKSVRKVWRQHVRTIILVDLLICCLLLAVWVSICRGFECITH</sequence>
<gene>
    <name evidence="3" type="ORF">Cni_G05961</name>
</gene>
<evidence type="ECO:0000256" key="2">
    <source>
        <dbReference type="SAM" id="Phobius"/>
    </source>
</evidence>
<evidence type="ECO:0000313" key="3">
    <source>
        <dbReference type="EMBL" id="WOK97253.1"/>
    </source>
</evidence>
<protein>
    <recommendedName>
        <fullName evidence="5">Longin domain-containing protein</fullName>
    </recommendedName>
</protein>
<dbReference type="InterPro" id="IPR044783">
    <property type="entry name" value="PHYL"/>
</dbReference>
<dbReference type="PANTHER" id="PTHR47461:SF3">
    <property type="entry name" value="PHYTOLONGIN PHYL2.2"/>
    <property type="match status" value="1"/>
</dbReference>
<dbReference type="PANTHER" id="PTHR47461">
    <property type="entry name" value="PHYTOLONGIN PHYL1.2"/>
    <property type="match status" value="1"/>
</dbReference>
<dbReference type="Proteomes" id="UP001327560">
    <property type="component" value="Chromosome 2"/>
</dbReference>
<feature type="compositionally biased region" description="Basic residues" evidence="1">
    <location>
        <begin position="170"/>
        <end position="179"/>
    </location>
</feature>
<evidence type="ECO:0000256" key="1">
    <source>
        <dbReference type="SAM" id="MobiDB-lite"/>
    </source>
</evidence>
<feature type="transmembrane region" description="Helical" evidence="2">
    <location>
        <begin position="211"/>
        <end position="232"/>
    </location>
</feature>
<keyword evidence="2" id="KW-0472">Membrane</keyword>
<evidence type="ECO:0008006" key="5">
    <source>
        <dbReference type="Google" id="ProtNLM"/>
    </source>
</evidence>